<evidence type="ECO:0000313" key="3">
    <source>
        <dbReference type="Proteomes" id="UP000220828"/>
    </source>
</evidence>
<feature type="compositionally biased region" description="Low complexity" evidence="1">
    <location>
        <begin position="30"/>
        <end position="39"/>
    </location>
</feature>
<evidence type="ECO:0000313" key="2">
    <source>
        <dbReference type="EMBL" id="PDS22569.1"/>
    </source>
</evidence>
<evidence type="ECO:0000256" key="1">
    <source>
        <dbReference type="SAM" id="MobiDB-lite"/>
    </source>
</evidence>
<comment type="caution">
    <text evidence="2">The sequence shown here is derived from an EMBL/GenBank/DDBJ whole genome shotgun (WGS) entry which is preliminary data.</text>
</comment>
<accession>A0A2H3KG65</accession>
<dbReference type="Proteomes" id="UP000220828">
    <property type="component" value="Unassembled WGS sequence"/>
</dbReference>
<feature type="region of interest" description="Disordered" evidence="1">
    <location>
        <begin position="18"/>
        <end position="42"/>
    </location>
</feature>
<name>A0A2H3KG65_9FLAO</name>
<organism evidence="2 3">
    <name type="scientific">Flavobacterium branchiophilum</name>
    <dbReference type="NCBI Taxonomy" id="55197"/>
    <lineage>
        <taxon>Bacteria</taxon>
        <taxon>Pseudomonadati</taxon>
        <taxon>Bacteroidota</taxon>
        <taxon>Flavobacteriia</taxon>
        <taxon>Flavobacteriales</taxon>
        <taxon>Flavobacteriaceae</taxon>
        <taxon>Flavobacterium</taxon>
    </lineage>
</organism>
<dbReference type="AlphaFoldDB" id="A0A2H3KG65"/>
<proteinExistence type="predicted"/>
<protein>
    <submittedName>
        <fullName evidence="2">Uncharacterized protein</fullName>
    </submittedName>
</protein>
<dbReference type="EMBL" id="PCMW01000086">
    <property type="protein sequence ID" value="PDS22569.1"/>
    <property type="molecule type" value="Genomic_DNA"/>
</dbReference>
<reference evidence="2 3" key="1">
    <citation type="submission" date="2017-09" db="EMBL/GenBank/DDBJ databases">
        <title>Whole genomes of Flavobacteriaceae.</title>
        <authorList>
            <person name="Stine C."/>
            <person name="Li C."/>
            <person name="Tadesse D."/>
        </authorList>
    </citation>
    <scope>NUCLEOTIDE SEQUENCE [LARGE SCALE GENOMIC DNA]</scope>
    <source>
        <strain evidence="2 3">ATCC 35036</strain>
    </source>
</reference>
<dbReference type="RefSeq" id="WP_014082992.1">
    <property type="nucleotide sequence ID" value="NZ_CBCSFI010000014.1"/>
</dbReference>
<sequence length="69" mass="7361">MKDKKSFKDLVKQMESLQEDQQGKLKGGFSSYSSTNSASYRQRSNSVSVSVGGDPCSCSCSCGELVALA</sequence>
<gene>
    <name evidence="2" type="ORF">B0A77_13045</name>
</gene>